<dbReference type="InterPro" id="IPR034660">
    <property type="entry name" value="DinB/YfiT-like"/>
</dbReference>
<protein>
    <submittedName>
        <fullName evidence="3">DinB family protein</fullName>
    </submittedName>
</protein>
<name>A0ABR8T2N2_9BACL</name>
<keyword evidence="4" id="KW-1185">Reference proteome</keyword>
<reference evidence="3 4" key="1">
    <citation type="submission" date="2020-08" db="EMBL/GenBank/DDBJ databases">
        <title>A Genomic Blueprint of the Chicken Gut Microbiome.</title>
        <authorList>
            <person name="Gilroy R."/>
            <person name="Ravi A."/>
            <person name="Getino M."/>
            <person name="Pursley I."/>
            <person name="Horton D.L."/>
            <person name="Alikhan N.-F."/>
            <person name="Baker D."/>
            <person name="Gharbi K."/>
            <person name="Hall N."/>
            <person name="Watson M."/>
            <person name="Adriaenssens E.M."/>
            <person name="Foster-Nyarko E."/>
            <person name="Jarju S."/>
            <person name="Secka A."/>
            <person name="Antonio M."/>
            <person name="Oren A."/>
            <person name="Chaudhuri R."/>
            <person name="La Ragione R.M."/>
            <person name="Hildebrand F."/>
            <person name="Pallen M.J."/>
        </authorList>
    </citation>
    <scope>NUCLEOTIDE SEQUENCE [LARGE SCALE GENOMIC DNA]</scope>
    <source>
        <strain evidence="3 4">Sa2BVA9</strain>
    </source>
</reference>
<dbReference type="EMBL" id="JACSQL010000009">
    <property type="protein sequence ID" value="MBD7970015.1"/>
    <property type="molecule type" value="Genomic_DNA"/>
</dbReference>
<dbReference type="RefSeq" id="WP_191802649.1">
    <property type="nucleotide sequence ID" value="NZ_JACSQL010000009.1"/>
</dbReference>
<keyword evidence="2" id="KW-0479">Metal-binding</keyword>
<evidence type="ECO:0000256" key="1">
    <source>
        <dbReference type="ARBA" id="ARBA00008635"/>
    </source>
</evidence>
<comment type="caution">
    <text evidence="3">The sequence shown here is derived from an EMBL/GenBank/DDBJ whole genome shotgun (WGS) entry which is preliminary data.</text>
</comment>
<comment type="similarity">
    <text evidence="1">Belongs to the DinB family.</text>
</comment>
<gene>
    <name evidence="3" type="ORF">H9647_18295</name>
</gene>
<dbReference type="Gene3D" id="1.20.120.450">
    <property type="entry name" value="dinb family like domain"/>
    <property type="match status" value="1"/>
</dbReference>
<evidence type="ECO:0000256" key="2">
    <source>
        <dbReference type="ARBA" id="ARBA00022723"/>
    </source>
</evidence>
<proteinExistence type="inferred from homology"/>
<dbReference type="Proteomes" id="UP000608071">
    <property type="component" value="Unassembled WGS sequence"/>
</dbReference>
<evidence type="ECO:0000313" key="4">
    <source>
        <dbReference type="Proteomes" id="UP000608071"/>
    </source>
</evidence>
<dbReference type="InterPro" id="IPR007837">
    <property type="entry name" value="DinB"/>
</dbReference>
<sequence>MLEMQSFISRWNTHREVLHKLVDLNQEGLAEYKPWDGSMSYGELALHIAGAMEMFANTVIRGEFTPPQTKNEWDTMEDVRNLVHRYTESTSSLLASISEEQLQQEIALFGQTAPGFAILTRALDHEIHHKGQLFTFARVAGVNELPFFM</sequence>
<organism evidence="3 4">
    <name type="scientific">Paenibacillus gallinarum</name>
    <dbReference type="NCBI Taxonomy" id="2762232"/>
    <lineage>
        <taxon>Bacteria</taxon>
        <taxon>Bacillati</taxon>
        <taxon>Bacillota</taxon>
        <taxon>Bacilli</taxon>
        <taxon>Bacillales</taxon>
        <taxon>Paenibacillaceae</taxon>
        <taxon>Paenibacillus</taxon>
    </lineage>
</organism>
<evidence type="ECO:0000313" key="3">
    <source>
        <dbReference type="EMBL" id="MBD7970015.1"/>
    </source>
</evidence>
<accession>A0ABR8T2N2</accession>
<dbReference type="Pfam" id="PF05163">
    <property type="entry name" value="DinB"/>
    <property type="match status" value="1"/>
</dbReference>
<dbReference type="SUPFAM" id="SSF109854">
    <property type="entry name" value="DinB/YfiT-like putative metalloenzymes"/>
    <property type="match status" value="1"/>
</dbReference>